<accession>A0ABD3IA08</accession>
<feature type="compositionally biased region" description="Gly residues" evidence="6">
    <location>
        <begin position="59"/>
        <end position="93"/>
    </location>
</feature>
<sequence length="115" mass="11334">MAYISRGEVTSKRSPWRLSIISETFWAIVNLVIGFVMTMFSMDAASSYGKKKPTKRVGGLSGGGPPGFGGGGPGGPGGRPGGGGSGPRGGFGGLSNVRGVDHTAPAPSCGSCCGG</sequence>
<evidence type="ECO:0000256" key="5">
    <source>
        <dbReference type="ARBA" id="ARBA00023136"/>
    </source>
</evidence>
<evidence type="ECO:0000256" key="1">
    <source>
        <dbReference type="ARBA" id="ARBA00004167"/>
    </source>
</evidence>
<feature type="transmembrane region" description="Helical" evidence="7">
    <location>
        <begin position="25"/>
        <end position="46"/>
    </location>
</feature>
<evidence type="ECO:0008006" key="10">
    <source>
        <dbReference type="Google" id="ProtNLM"/>
    </source>
</evidence>
<dbReference type="PANTHER" id="PTHR16875:SF0">
    <property type="entry name" value="SELENOPROTEIN K"/>
    <property type="match status" value="1"/>
</dbReference>
<keyword evidence="2 7" id="KW-0812">Transmembrane</keyword>
<evidence type="ECO:0000256" key="6">
    <source>
        <dbReference type="SAM" id="MobiDB-lite"/>
    </source>
</evidence>
<dbReference type="InterPro" id="IPR024491">
    <property type="entry name" value="Se_SelK/SelG"/>
</dbReference>
<dbReference type="GO" id="GO:0016020">
    <property type="term" value="C:membrane"/>
    <property type="evidence" value="ECO:0007669"/>
    <property type="project" value="UniProtKB-SubCell"/>
</dbReference>
<gene>
    <name evidence="8" type="ORF">R1sor_018552</name>
</gene>
<keyword evidence="5 7" id="KW-0472">Membrane</keyword>
<keyword evidence="4 7" id="KW-1133">Transmembrane helix</keyword>
<proteinExistence type="predicted"/>
<comment type="caution">
    <text evidence="8">The sequence shown here is derived from an EMBL/GenBank/DDBJ whole genome shotgun (WGS) entry which is preliminary data.</text>
</comment>
<keyword evidence="9" id="KW-1185">Reference proteome</keyword>
<reference evidence="8 9" key="1">
    <citation type="submission" date="2024-09" db="EMBL/GenBank/DDBJ databases">
        <title>Chromosome-scale assembly of Riccia sorocarpa.</title>
        <authorList>
            <person name="Paukszto L."/>
        </authorList>
    </citation>
    <scope>NUCLEOTIDE SEQUENCE [LARGE SCALE GENOMIC DNA]</scope>
    <source>
        <strain evidence="8">LP-2024</strain>
        <tissue evidence="8">Aerial parts of the thallus</tissue>
    </source>
</reference>
<dbReference type="PANTHER" id="PTHR16875">
    <property type="entry name" value="SELENOPROTEIN K"/>
    <property type="match status" value="1"/>
</dbReference>
<feature type="region of interest" description="Disordered" evidence="6">
    <location>
        <begin position="47"/>
        <end position="115"/>
    </location>
</feature>
<dbReference type="EMBL" id="JBJQOH010000001">
    <property type="protein sequence ID" value="KAL3700530.1"/>
    <property type="molecule type" value="Genomic_DNA"/>
</dbReference>
<name>A0ABD3IA08_9MARC</name>
<evidence type="ECO:0000256" key="3">
    <source>
        <dbReference type="ARBA" id="ARBA00022933"/>
    </source>
</evidence>
<dbReference type="Proteomes" id="UP001633002">
    <property type="component" value="Unassembled WGS sequence"/>
</dbReference>
<evidence type="ECO:0000313" key="8">
    <source>
        <dbReference type="EMBL" id="KAL3700530.1"/>
    </source>
</evidence>
<evidence type="ECO:0000256" key="2">
    <source>
        <dbReference type="ARBA" id="ARBA00022692"/>
    </source>
</evidence>
<comment type="subcellular location">
    <subcellularLocation>
        <location evidence="1">Membrane</location>
        <topology evidence="1">Single-pass membrane protein</topology>
    </subcellularLocation>
</comment>
<dbReference type="AlphaFoldDB" id="A0ABD3IA08"/>
<organism evidence="8 9">
    <name type="scientific">Riccia sorocarpa</name>
    <dbReference type="NCBI Taxonomy" id="122646"/>
    <lineage>
        <taxon>Eukaryota</taxon>
        <taxon>Viridiplantae</taxon>
        <taxon>Streptophyta</taxon>
        <taxon>Embryophyta</taxon>
        <taxon>Marchantiophyta</taxon>
        <taxon>Marchantiopsida</taxon>
        <taxon>Marchantiidae</taxon>
        <taxon>Marchantiales</taxon>
        <taxon>Ricciaceae</taxon>
        <taxon>Riccia</taxon>
    </lineage>
</organism>
<evidence type="ECO:0000256" key="4">
    <source>
        <dbReference type="ARBA" id="ARBA00022989"/>
    </source>
</evidence>
<evidence type="ECO:0000313" key="9">
    <source>
        <dbReference type="Proteomes" id="UP001633002"/>
    </source>
</evidence>
<protein>
    <recommendedName>
        <fullName evidence="10">Glycine-rich protein</fullName>
    </recommendedName>
</protein>
<evidence type="ECO:0000256" key="7">
    <source>
        <dbReference type="SAM" id="Phobius"/>
    </source>
</evidence>
<keyword evidence="3" id="KW-0712">Selenocysteine</keyword>
<dbReference type="Pfam" id="PF10961">
    <property type="entry name" value="SelK_SelG"/>
    <property type="match status" value="1"/>
</dbReference>